<name>A0A0A9B0T9_ARUDO</name>
<protein>
    <submittedName>
        <fullName evidence="1">Uncharacterized protein</fullName>
    </submittedName>
</protein>
<accession>A0A0A9B0T9</accession>
<evidence type="ECO:0000313" key="1">
    <source>
        <dbReference type="EMBL" id="JAD54790.1"/>
    </source>
</evidence>
<sequence>MWCRYVSSKTNCVGILETVRYRL</sequence>
<dbReference type="AlphaFoldDB" id="A0A0A9B0T9"/>
<organism evidence="1">
    <name type="scientific">Arundo donax</name>
    <name type="common">Giant reed</name>
    <name type="synonym">Donax arundinaceus</name>
    <dbReference type="NCBI Taxonomy" id="35708"/>
    <lineage>
        <taxon>Eukaryota</taxon>
        <taxon>Viridiplantae</taxon>
        <taxon>Streptophyta</taxon>
        <taxon>Embryophyta</taxon>
        <taxon>Tracheophyta</taxon>
        <taxon>Spermatophyta</taxon>
        <taxon>Magnoliopsida</taxon>
        <taxon>Liliopsida</taxon>
        <taxon>Poales</taxon>
        <taxon>Poaceae</taxon>
        <taxon>PACMAD clade</taxon>
        <taxon>Arundinoideae</taxon>
        <taxon>Arundineae</taxon>
        <taxon>Arundo</taxon>
    </lineage>
</organism>
<reference evidence="1" key="2">
    <citation type="journal article" date="2015" name="Data Brief">
        <title>Shoot transcriptome of the giant reed, Arundo donax.</title>
        <authorList>
            <person name="Barrero R.A."/>
            <person name="Guerrero F.D."/>
            <person name="Moolhuijzen P."/>
            <person name="Goolsby J.A."/>
            <person name="Tidwell J."/>
            <person name="Bellgard S.E."/>
            <person name="Bellgard M.I."/>
        </authorList>
    </citation>
    <scope>NUCLEOTIDE SEQUENCE</scope>
    <source>
        <tissue evidence="1">Shoot tissue taken approximately 20 cm above the soil surface</tissue>
    </source>
</reference>
<proteinExistence type="predicted"/>
<dbReference type="EMBL" id="GBRH01243105">
    <property type="protein sequence ID" value="JAD54790.1"/>
    <property type="molecule type" value="Transcribed_RNA"/>
</dbReference>
<reference evidence="1" key="1">
    <citation type="submission" date="2014-09" db="EMBL/GenBank/DDBJ databases">
        <authorList>
            <person name="Magalhaes I.L.F."/>
            <person name="Oliveira U."/>
            <person name="Santos F.R."/>
            <person name="Vidigal T.H.D.A."/>
            <person name="Brescovit A.D."/>
            <person name="Santos A.J."/>
        </authorList>
    </citation>
    <scope>NUCLEOTIDE SEQUENCE</scope>
    <source>
        <tissue evidence="1">Shoot tissue taken approximately 20 cm above the soil surface</tissue>
    </source>
</reference>